<dbReference type="GO" id="GO:0003677">
    <property type="term" value="F:DNA binding"/>
    <property type="evidence" value="ECO:0007669"/>
    <property type="project" value="UniProtKB-KW"/>
</dbReference>
<evidence type="ECO:0000256" key="1">
    <source>
        <dbReference type="ARBA" id="ARBA00023125"/>
    </source>
</evidence>
<accession>A0AA46SKH9</accession>
<dbReference type="Proteomes" id="UP001163104">
    <property type="component" value="Chromosome"/>
</dbReference>
<dbReference type="SUPFAM" id="SSF46785">
    <property type="entry name" value="Winged helix' DNA-binding domain"/>
    <property type="match status" value="1"/>
</dbReference>
<dbReference type="CDD" id="cd00090">
    <property type="entry name" value="HTH_ARSR"/>
    <property type="match status" value="1"/>
</dbReference>
<dbReference type="Gene3D" id="1.10.10.10">
    <property type="entry name" value="Winged helix-like DNA-binding domain superfamily/Winged helix DNA-binding domain"/>
    <property type="match status" value="1"/>
</dbReference>
<organism evidence="3 4">
    <name type="scientific">Cytobacillus firmus</name>
    <name type="common">Bacillus firmus</name>
    <dbReference type="NCBI Taxonomy" id="1399"/>
    <lineage>
        <taxon>Bacteria</taxon>
        <taxon>Bacillati</taxon>
        <taxon>Bacillota</taxon>
        <taxon>Bacilli</taxon>
        <taxon>Bacillales</taxon>
        <taxon>Bacillaceae</taxon>
        <taxon>Cytobacillus</taxon>
    </lineage>
</organism>
<dbReference type="GO" id="GO:0003700">
    <property type="term" value="F:DNA-binding transcription factor activity"/>
    <property type="evidence" value="ECO:0007669"/>
    <property type="project" value="InterPro"/>
</dbReference>
<dbReference type="InterPro" id="IPR036388">
    <property type="entry name" value="WH-like_DNA-bd_sf"/>
</dbReference>
<reference evidence="3" key="1">
    <citation type="submission" date="2022-10" db="EMBL/GenBank/DDBJ databases">
        <title>Mechanism of multi-heavy metal repair in Cytobacillus Firmus M7.</title>
        <authorList>
            <person name="Li X."/>
            <person name="Yu C."/>
        </authorList>
    </citation>
    <scope>NUCLEOTIDE SEQUENCE</scope>
    <source>
        <strain evidence="3">M7</strain>
    </source>
</reference>
<name>A0AA46SKH9_CYTFI</name>
<evidence type="ECO:0000313" key="4">
    <source>
        <dbReference type="Proteomes" id="UP001163104"/>
    </source>
</evidence>
<feature type="domain" description="HTH arsR-type" evidence="2">
    <location>
        <begin position="15"/>
        <end position="98"/>
    </location>
</feature>
<evidence type="ECO:0000259" key="2">
    <source>
        <dbReference type="SMART" id="SM00418"/>
    </source>
</evidence>
<proteinExistence type="predicted"/>
<protein>
    <submittedName>
        <fullName evidence="3">Winged helix-turn-helix domain-containing protein</fullName>
    </submittedName>
</protein>
<sequence length="157" mass="17950">MGLIKKTMEINLEQQKLISSPLRIKIIYLLAKSSMTAKQVAEELGKSAGSIHYHIQQLYKGGILEIEETKENRGIIEKYYRSKATQFNLKESGQEKGESCSTMGINISLTEEELKGFQDDFYDLMVKYMEKSVKGALKRNSYEVSCSFKLLDSEEEE</sequence>
<dbReference type="InterPro" id="IPR011991">
    <property type="entry name" value="ArsR-like_HTH"/>
</dbReference>
<dbReference type="AlphaFoldDB" id="A0AA46SKH9"/>
<dbReference type="RefSeq" id="WP_227888906.1">
    <property type="nucleotide sequence ID" value="NZ_CP107027.1"/>
</dbReference>
<dbReference type="InterPro" id="IPR001845">
    <property type="entry name" value="HTH_ArsR_DNA-bd_dom"/>
</dbReference>
<keyword evidence="1" id="KW-0238">DNA-binding</keyword>
<evidence type="ECO:0000313" key="3">
    <source>
        <dbReference type="EMBL" id="UYG97282.1"/>
    </source>
</evidence>
<dbReference type="EMBL" id="CP107027">
    <property type="protein sequence ID" value="UYG97282.1"/>
    <property type="molecule type" value="Genomic_DNA"/>
</dbReference>
<dbReference type="InterPro" id="IPR036390">
    <property type="entry name" value="WH_DNA-bd_sf"/>
</dbReference>
<gene>
    <name evidence="3" type="ORF">OD459_09825</name>
</gene>
<dbReference type="Pfam" id="PF01022">
    <property type="entry name" value="HTH_5"/>
    <property type="match status" value="1"/>
</dbReference>
<dbReference type="SMART" id="SM00418">
    <property type="entry name" value="HTH_ARSR"/>
    <property type="match status" value="1"/>
</dbReference>